<protein>
    <submittedName>
        <fullName evidence="1">Uncharacterized protein</fullName>
    </submittedName>
</protein>
<name>A0A6C0L931_9ZZZZ</name>
<accession>A0A6C0L931</accession>
<dbReference type="AlphaFoldDB" id="A0A6C0L931"/>
<evidence type="ECO:0000313" key="1">
    <source>
        <dbReference type="EMBL" id="QHU27486.1"/>
    </source>
</evidence>
<dbReference type="EMBL" id="MN740457">
    <property type="protein sequence ID" value="QHU27486.1"/>
    <property type="molecule type" value="Genomic_DNA"/>
</dbReference>
<sequence>MEVSGFLILSQDFVNNRSKYYKNLVFAKFDNKVYIQVFNCVSWSVIINYDDLMKNEYLKTYYELSRAAIGKPNIDKEYYCGVDPNYVPKKYEKNDGMFVDTIYIVEDALTHVQEAKKGNTHQSLDLKWLRKMKVSTDAKIKEFFENYNKKYGFEEENFEETKAIYTALVNKL</sequence>
<proteinExistence type="predicted"/>
<organism evidence="1">
    <name type="scientific">viral metagenome</name>
    <dbReference type="NCBI Taxonomy" id="1070528"/>
    <lineage>
        <taxon>unclassified sequences</taxon>
        <taxon>metagenomes</taxon>
        <taxon>organismal metagenomes</taxon>
    </lineage>
</organism>
<reference evidence="1" key="1">
    <citation type="journal article" date="2020" name="Nature">
        <title>Giant virus diversity and host interactions through global metagenomics.</title>
        <authorList>
            <person name="Schulz F."/>
            <person name="Roux S."/>
            <person name="Paez-Espino D."/>
            <person name="Jungbluth S."/>
            <person name="Walsh D.A."/>
            <person name="Denef V.J."/>
            <person name="McMahon K.D."/>
            <person name="Konstantinidis K.T."/>
            <person name="Eloe-Fadrosh E.A."/>
            <person name="Kyrpides N.C."/>
            <person name="Woyke T."/>
        </authorList>
    </citation>
    <scope>NUCLEOTIDE SEQUENCE</scope>
    <source>
        <strain evidence="1">GVMAG-M-3300027763-16</strain>
    </source>
</reference>